<accession>A0A9W9SGH7</accession>
<proteinExistence type="predicted"/>
<reference evidence="2" key="1">
    <citation type="submission" date="2022-11" db="EMBL/GenBank/DDBJ databases">
        <authorList>
            <person name="Petersen C."/>
        </authorList>
    </citation>
    <scope>NUCLEOTIDE SEQUENCE</scope>
    <source>
        <strain evidence="2">IBT 29864</strain>
    </source>
</reference>
<evidence type="ECO:0000256" key="1">
    <source>
        <dbReference type="SAM" id="MobiDB-lite"/>
    </source>
</evidence>
<feature type="region of interest" description="Disordered" evidence="1">
    <location>
        <begin position="114"/>
        <end position="134"/>
    </location>
</feature>
<dbReference type="RefSeq" id="XP_056556550.1">
    <property type="nucleotide sequence ID" value="XM_056698025.1"/>
</dbReference>
<name>A0A9W9SGH7_9EURO</name>
<reference evidence="2" key="2">
    <citation type="journal article" date="2023" name="IMA Fungus">
        <title>Comparative genomic study of the Penicillium genus elucidates a diverse pangenome and 15 lateral gene transfer events.</title>
        <authorList>
            <person name="Petersen C."/>
            <person name="Sorensen T."/>
            <person name="Nielsen M.R."/>
            <person name="Sondergaard T.E."/>
            <person name="Sorensen J.L."/>
            <person name="Fitzpatrick D.A."/>
            <person name="Frisvad J.C."/>
            <person name="Nielsen K.L."/>
        </authorList>
    </citation>
    <scope>NUCLEOTIDE SEQUENCE</scope>
    <source>
        <strain evidence="2">IBT 29864</strain>
    </source>
</reference>
<keyword evidence="3" id="KW-1185">Reference proteome</keyword>
<dbReference type="EMBL" id="JAPZBS010000004">
    <property type="protein sequence ID" value="KAJ5377687.1"/>
    <property type="molecule type" value="Genomic_DNA"/>
</dbReference>
<dbReference type="AlphaFoldDB" id="A0A9W9SGH7"/>
<evidence type="ECO:0000313" key="3">
    <source>
        <dbReference type="Proteomes" id="UP001147782"/>
    </source>
</evidence>
<sequence length="266" mass="30420">MTIPQPQPPFGPINDGWPHIHKKLALPGSIKVPVAAPKSENAVLDTFQIPNPTPRVLTALPLRPAAGSHKAKISVSERTIWRSGQYLKLPENIQAINESRRVVGQKQFEERKRQLPFVSSDRQLPSPRASPPRNGIITVDKLSLQIENIFQTLNVPEMDRMTTNYDLQTDIVAWVTRLGDLSEQLHISPPVLDKQERSTMIGELSKLLVTLNRLIEDSQSRNRRVFYDASETRIDHVFTQLRSVSTFCEKEIEEFEDEREDWKDNE</sequence>
<gene>
    <name evidence="2" type="ORF">N7496_005096</name>
</gene>
<protein>
    <submittedName>
        <fullName evidence="2">Uncharacterized protein</fullName>
    </submittedName>
</protein>
<comment type="caution">
    <text evidence="2">The sequence shown here is derived from an EMBL/GenBank/DDBJ whole genome shotgun (WGS) entry which is preliminary data.</text>
</comment>
<dbReference type="GeneID" id="81437204"/>
<organism evidence="2 3">
    <name type="scientific">Penicillium cataractarum</name>
    <dbReference type="NCBI Taxonomy" id="2100454"/>
    <lineage>
        <taxon>Eukaryota</taxon>
        <taxon>Fungi</taxon>
        <taxon>Dikarya</taxon>
        <taxon>Ascomycota</taxon>
        <taxon>Pezizomycotina</taxon>
        <taxon>Eurotiomycetes</taxon>
        <taxon>Eurotiomycetidae</taxon>
        <taxon>Eurotiales</taxon>
        <taxon>Aspergillaceae</taxon>
        <taxon>Penicillium</taxon>
    </lineage>
</organism>
<evidence type="ECO:0000313" key="2">
    <source>
        <dbReference type="EMBL" id="KAJ5377687.1"/>
    </source>
</evidence>
<dbReference type="Proteomes" id="UP001147782">
    <property type="component" value="Unassembled WGS sequence"/>
</dbReference>
<dbReference type="OrthoDB" id="10603564at2759"/>